<dbReference type="Proteomes" id="UP000269199">
    <property type="component" value="Chromosome"/>
</dbReference>
<dbReference type="InterPro" id="IPR036388">
    <property type="entry name" value="WH-like_DNA-bd_sf"/>
</dbReference>
<protein>
    <submittedName>
        <fullName evidence="6">LysR family transcriptional regulator</fullName>
    </submittedName>
</protein>
<reference evidence="6 7" key="1">
    <citation type="submission" date="2017-11" db="EMBL/GenBank/DDBJ databases">
        <title>Complete genome sequence of Herbaspirillum rubrisubalbicans DSM 11543.</title>
        <authorList>
            <person name="Chen M."/>
            <person name="An Q."/>
        </authorList>
    </citation>
    <scope>NUCLEOTIDE SEQUENCE [LARGE SCALE GENOMIC DNA]</scope>
    <source>
        <strain evidence="6 7">DSM 11543</strain>
    </source>
</reference>
<dbReference type="PRINTS" id="PR00039">
    <property type="entry name" value="HTHLYSR"/>
</dbReference>
<dbReference type="GO" id="GO:0003677">
    <property type="term" value="F:DNA binding"/>
    <property type="evidence" value="ECO:0007669"/>
    <property type="project" value="UniProtKB-KW"/>
</dbReference>
<dbReference type="AlphaFoldDB" id="A0AAD0XH57"/>
<dbReference type="GO" id="GO:0005829">
    <property type="term" value="C:cytosol"/>
    <property type="evidence" value="ECO:0007669"/>
    <property type="project" value="TreeGrafter"/>
</dbReference>
<dbReference type="InterPro" id="IPR050950">
    <property type="entry name" value="HTH-type_LysR_regulators"/>
</dbReference>
<dbReference type="EMBL" id="CP024996">
    <property type="protein sequence ID" value="AYR26031.1"/>
    <property type="molecule type" value="Genomic_DNA"/>
</dbReference>
<evidence type="ECO:0000259" key="5">
    <source>
        <dbReference type="PROSITE" id="PS50931"/>
    </source>
</evidence>
<dbReference type="RefSeq" id="WP_061788628.1">
    <property type="nucleotide sequence ID" value="NZ_CP024996.1"/>
</dbReference>
<name>A0AAD0XH57_9BURK</name>
<dbReference type="PANTHER" id="PTHR30419:SF8">
    <property type="entry name" value="NITROGEN ASSIMILATION TRANSCRIPTIONAL ACTIVATOR-RELATED"/>
    <property type="match status" value="1"/>
</dbReference>
<dbReference type="InterPro" id="IPR036390">
    <property type="entry name" value="WH_DNA-bd_sf"/>
</dbReference>
<keyword evidence="2" id="KW-0805">Transcription regulation</keyword>
<evidence type="ECO:0000256" key="1">
    <source>
        <dbReference type="ARBA" id="ARBA00009437"/>
    </source>
</evidence>
<accession>A0AAD0XH57</accession>
<gene>
    <name evidence="6" type="ORF">RC54_20410</name>
</gene>
<evidence type="ECO:0000256" key="3">
    <source>
        <dbReference type="ARBA" id="ARBA00023125"/>
    </source>
</evidence>
<evidence type="ECO:0000313" key="6">
    <source>
        <dbReference type="EMBL" id="AYR26031.1"/>
    </source>
</evidence>
<dbReference type="Gene3D" id="1.10.10.10">
    <property type="entry name" value="Winged helix-like DNA-binding domain superfamily/Winged helix DNA-binding domain"/>
    <property type="match status" value="1"/>
</dbReference>
<keyword evidence="3" id="KW-0238">DNA-binding</keyword>
<keyword evidence="4" id="KW-0804">Transcription</keyword>
<dbReference type="GO" id="GO:0003700">
    <property type="term" value="F:DNA-binding transcription factor activity"/>
    <property type="evidence" value="ECO:0007669"/>
    <property type="project" value="InterPro"/>
</dbReference>
<organism evidence="6 7">
    <name type="scientific">Herbaspirillum rubrisubalbicans</name>
    <dbReference type="NCBI Taxonomy" id="80842"/>
    <lineage>
        <taxon>Bacteria</taxon>
        <taxon>Pseudomonadati</taxon>
        <taxon>Pseudomonadota</taxon>
        <taxon>Betaproteobacteria</taxon>
        <taxon>Burkholderiales</taxon>
        <taxon>Oxalobacteraceae</taxon>
        <taxon>Herbaspirillum</taxon>
    </lineage>
</organism>
<dbReference type="Pfam" id="PF00126">
    <property type="entry name" value="HTH_1"/>
    <property type="match status" value="1"/>
</dbReference>
<dbReference type="SUPFAM" id="SSF53850">
    <property type="entry name" value="Periplasmic binding protein-like II"/>
    <property type="match status" value="1"/>
</dbReference>
<dbReference type="PROSITE" id="PS50931">
    <property type="entry name" value="HTH_LYSR"/>
    <property type="match status" value="1"/>
</dbReference>
<evidence type="ECO:0000256" key="2">
    <source>
        <dbReference type="ARBA" id="ARBA00023015"/>
    </source>
</evidence>
<evidence type="ECO:0000256" key="4">
    <source>
        <dbReference type="ARBA" id="ARBA00023163"/>
    </source>
</evidence>
<dbReference type="Gene3D" id="3.40.190.290">
    <property type="match status" value="1"/>
</dbReference>
<feature type="domain" description="HTH lysR-type" evidence="5">
    <location>
        <begin position="30"/>
        <end position="87"/>
    </location>
</feature>
<sequence length="324" mass="35827">MSNELNSSGDNRLQEEGGALPSVGSIVSRLRFRQVALLTALDEQGSLHKAAEVMHMTQPAATKALHEMEDALGVTLFDRSPRGIEATELGRCVIRYARLIQSDVANLREELQNMISGRGGRLSIGTIMGAAPFVTRALSRLREIQPEVSIEISEDTSARQLLLLDQGRIDLMIGRSSVSSQPNLYHYEMLRGEPMCIVSGIDHPLATAQKVRLQELAGASWILYSSNMPMRIWIEHEFKLEGGKVPGNVIETASPFVTITLLAQSNMVAVMPLDIAHFFAARQMLGILPVNLKTRIEHYGIVTRKNSTLSSLAKMFIQILRQQN</sequence>
<evidence type="ECO:0000313" key="7">
    <source>
        <dbReference type="Proteomes" id="UP000269199"/>
    </source>
</evidence>
<dbReference type="PANTHER" id="PTHR30419">
    <property type="entry name" value="HTH-TYPE TRANSCRIPTIONAL REGULATOR YBHD"/>
    <property type="match status" value="1"/>
</dbReference>
<comment type="similarity">
    <text evidence="1">Belongs to the LysR transcriptional regulatory family.</text>
</comment>
<dbReference type="Pfam" id="PF03466">
    <property type="entry name" value="LysR_substrate"/>
    <property type="match status" value="1"/>
</dbReference>
<dbReference type="InterPro" id="IPR005119">
    <property type="entry name" value="LysR_subst-bd"/>
</dbReference>
<dbReference type="SUPFAM" id="SSF46785">
    <property type="entry name" value="Winged helix' DNA-binding domain"/>
    <property type="match status" value="1"/>
</dbReference>
<proteinExistence type="inferred from homology"/>
<dbReference type="InterPro" id="IPR000847">
    <property type="entry name" value="LysR_HTH_N"/>
</dbReference>